<dbReference type="SMART" id="SM00345">
    <property type="entry name" value="HTH_GNTR"/>
    <property type="match status" value="1"/>
</dbReference>
<gene>
    <name evidence="7" type="primary">ydcR_3</name>
    <name evidence="7" type="ORF">NCTC8622_05372</name>
</gene>
<keyword evidence="5" id="KW-0804">Transcription</keyword>
<evidence type="ECO:0000313" key="7">
    <source>
        <dbReference type="EMBL" id="STI86254.1"/>
    </source>
</evidence>
<organism evidence="7 8">
    <name type="scientific">Escherichia coli</name>
    <dbReference type="NCBI Taxonomy" id="562"/>
    <lineage>
        <taxon>Bacteria</taxon>
        <taxon>Pseudomonadati</taxon>
        <taxon>Pseudomonadota</taxon>
        <taxon>Gammaproteobacteria</taxon>
        <taxon>Enterobacterales</taxon>
        <taxon>Enterobacteriaceae</taxon>
        <taxon>Escherichia</taxon>
    </lineage>
</organism>
<dbReference type="Gene3D" id="1.10.10.10">
    <property type="entry name" value="Winged helix-like DNA-binding domain superfamily/Winged helix DNA-binding domain"/>
    <property type="match status" value="1"/>
</dbReference>
<name>A0A376U9M9_ECOLX</name>
<evidence type="ECO:0000313" key="8">
    <source>
        <dbReference type="Proteomes" id="UP000254079"/>
    </source>
</evidence>
<evidence type="ECO:0000256" key="4">
    <source>
        <dbReference type="ARBA" id="ARBA00023125"/>
    </source>
</evidence>
<dbReference type="InterPro" id="IPR036388">
    <property type="entry name" value="WH-like_DNA-bd_sf"/>
</dbReference>
<dbReference type="InterPro" id="IPR015422">
    <property type="entry name" value="PyrdxlP-dep_Trfase_small"/>
</dbReference>
<dbReference type="AlphaFoldDB" id="A0A376U9M9"/>
<proteinExistence type="inferred from homology"/>
<sequence length="212" mass="23385">MKKYQQLAEQLREQIASGIWQPGDRLPSLRDQVALSGMSFMTVSHAYQLLESLGYIIARPQSGYYVAPQAIKMPKAPVIPVTRDEAVDINTYIFDMLQASRDPSVVPFASAFPDPRLFPLQQLNRSLAQVSKTATAMSVIENLPPGNAELRQAIARRYALQGITISPDEIVITAGALEALNLSLQAVTEPGDWVIVENPVSTVRCRRWSGYG</sequence>
<dbReference type="Proteomes" id="UP000254079">
    <property type="component" value="Unassembled WGS sequence"/>
</dbReference>
<dbReference type="InterPro" id="IPR015421">
    <property type="entry name" value="PyrdxlP-dep_Trfase_major"/>
</dbReference>
<dbReference type="Pfam" id="PF00392">
    <property type="entry name" value="GntR"/>
    <property type="match status" value="1"/>
</dbReference>
<dbReference type="EMBL" id="UGCP01000002">
    <property type="protein sequence ID" value="STI86254.1"/>
    <property type="molecule type" value="Genomic_DNA"/>
</dbReference>
<dbReference type="Gene3D" id="3.90.1150.10">
    <property type="entry name" value="Aspartate Aminotransferase, domain 1"/>
    <property type="match status" value="1"/>
</dbReference>
<comment type="similarity">
    <text evidence="1">In the C-terminal section; belongs to the class-I pyridoxal-phosphate-dependent aminotransferase family.</text>
</comment>
<dbReference type="InterPro" id="IPR036390">
    <property type="entry name" value="WH_DNA-bd_sf"/>
</dbReference>
<keyword evidence="4" id="KW-0238">DNA-binding</keyword>
<dbReference type="CDD" id="cd07377">
    <property type="entry name" value="WHTH_GntR"/>
    <property type="match status" value="1"/>
</dbReference>
<evidence type="ECO:0000256" key="2">
    <source>
        <dbReference type="ARBA" id="ARBA00022898"/>
    </source>
</evidence>
<dbReference type="Gene3D" id="3.40.640.10">
    <property type="entry name" value="Type I PLP-dependent aspartate aminotransferase-like (Major domain)"/>
    <property type="match status" value="1"/>
</dbReference>
<dbReference type="InterPro" id="IPR051446">
    <property type="entry name" value="HTH_trans_reg/aminotransferase"/>
</dbReference>
<reference evidence="7 8" key="1">
    <citation type="submission" date="2018-06" db="EMBL/GenBank/DDBJ databases">
        <authorList>
            <consortium name="Pathogen Informatics"/>
            <person name="Doyle S."/>
        </authorList>
    </citation>
    <scope>NUCLEOTIDE SEQUENCE [LARGE SCALE GENOMIC DNA]</scope>
    <source>
        <strain evidence="7 8">NCTC8622</strain>
    </source>
</reference>
<dbReference type="SUPFAM" id="SSF53383">
    <property type="entry name" value="PLP-dependent transferases"/>
    <property type="match status" value="1"/>
</dbReference>
<dbReference type="InterPro" id="IPR000524">
    <property type="entry name" value="Tscrpt_reg_HTH_GntR"/>
</dbReference>
<dbReference type="GO" id="GO:0003700">
    <property type="term" value="F:DNA-binding transcription factor activity"/>
    <property type="evidence" value="ECO:0007669"/>
    <property type="project" value="InterPro"/>
</dbReference>
<protein>
    <submittedName>
        <fullName evidence="7">Transcriptional regulator protein YdcR</fullName>
    </submittedName>
</protein>
<keyword evidence="2" id="KW-0663">Pyridoxal phosphate</keyword>
<keyword evidence="3" id="KW-0805">Transcription regulation</keyword>
<dbReference type="InterPro" id="IPR015424">
    <property type="entry name" value="PyrdxlP-dep_Trfase"/>
</dbReference>
<dbReference type="PANTHER" id="PTHR46577:SF1">
    <property type="entry name" value="HTH-TYPE TRANSCRIPTIONAL REGULATORY PROTEIN GABR"/>
    <property type="match status" value="1"/>
</dbReference>
<evidence type="ECO:0000256" key="3">
    <source>
        <dbReference type="ARBA" id="ARBA00023015"/>
    </source>
</evidence>
<feature type="domain" description="HTH gntR-type" evidence="6">
    <location>
        <begin position="1"/>
        <end position="69"/>
    </location>
</feature>
<evidence type="ECO:0000256" key="5">
    <source>
        <dbReference type="ARBA" id="ARBA00023163"/>
    </source>
</evidence>
<dbReference type="PROSITE" id="PS50949">
    <property type="entry name" value="HTH_GNTR"/>
    <property type="match status" value="1"/>
</dbReference>
<dbReference type="SUPFAM" id="SSF46785">
    <property type="entry name" value="Winged helix' DNA-binding domain"/>
    <property type="match status" value="1"/>
</dbReference>
<dbReference type="PANTHER" id="PTHR46577">
    <property type="entry name" value="HTH-TYPE TRANSCRIPTIONAL REGULATORY PROTEIN GABR"/>
    <property type="match status" value="1"/>
</dbReference>
<accession>A0A376U9M9</accession>
<evidence type="ECO:0000256" key="1">
    <source>
        <dbReference type="ARBA" id="ARBA00005384"/>
    </source>
</evidence>
<dbReference type="GO" id="GO:0003677">
    <property type="term" value="F:DNA binding"/>
    <property type="evidence" value="ECO:0007669"/>
    <property type="project" value="UniProtKB-KW"/>
</dbReference>
<dbReference type="FunFam" id="1.10.10.10:FF:000320">
    <property type="entry name" value="GntR family transcriptional regulator"/>
    <property type="match status" value="1"/>
</dbReference>
<evidence type="ECO:0000259" key="6">
    <source>
        <dbReference type="PROSITE" id="PS50949"/>
    </source>
</evidence>